<proteinExistence type="inferred from homology"/>
<dbReference type="PANTHER" id="PTHR42904">
    <property type="entry name" value="NUDIX HYDROLASE, NUDC SUBFAMILY"/>
    <property type="match status" value="1"/>
</dbReference>
<comment type="catalytic activity">
    <reaction evidence="7">
        <text>a 5'-end NAD(+)-phospho-ribonucleoside in mRNA + H2O = a 5'-end phospho-adenosine-phospho-ribonucleoside in mRNA + beta-nicotinamide D-ribonucleotide + 2 H(+)</text>
        <dbReference type="Rhea" id="RHEA:60876"/>
        <dbReference type="Rhea" id="RHEA-COMP:15698"/>
        <dbReference type="Rhea" id="RHEA-COMP:15719"/>
        <dbReference type="ChEBI" id="CHEBI:14649"/>
        <dbReference type="ChEBI" id="CHEBI:15377"/>
        <dbReference type="ChEBI" id="CHEBI:15378"/>
        <dbReference type="ChEBI" id="CHEBI:144029"/>
        <dbReference type="ChEBI" id="CHEBI:144051"/>
    </reaction>
    <physiologicalReaction direction="left-to-right" evidence="7">
        <dbReference type="Rhea" id="RHEA:60877"/>
    </physiologicalReaction>
</comment>
<protein>
    <submittedName>
        <fullName evidence="9">NUDIX domain-containing protein</fullName>
    </submittedName>
</protein>
<evidence type="ECO:0000256" key="1">
    <source>
        <dbReference type="ARBA" id="ARBA00001946"/>
    </source>
</evidence>
<comment type="caution">
    <text evidence="9">The sequence shown here is derived from an EMBL/GenBank/DDBJ whole genome shotgun (WGS) entry which is preliminary data.</text>
</comment>
<evidence type="ECO:0000256" key="3">
    <source>
        <dbReference type="ARBA" id="ARBA00009595"/>
    </source>
</evidence>
<dbReference type="PROSITE" id="PS51462">
    <property type="entry name" value="NUDIX"/>
    <property type="match status" value="1"/>
</dbReference>
<comment type="cofactor">
    <cofactor evidence="1">
        <name>Mg(2+)</name>
        <dbReference type="ChEBI" id="CHEBI:18420"/>
    </cofactor>
</comment>
<dbReference type="InterPro" id="IPR050241">
    <property type="entry name" value="NAD-cap_RNA_hydrolase_NudC"/>
</dbReference>
<keyword evidence="10" id="KW-1185">Reference proteome</keyword>
<evidence type="ECO:0000313" key="10">
    <source>
        <dbReference type="Proteomes" id="UP000294593"/>
    </source>
</evidence>
<comment type="similarity">
    <text evidence="3">Belongs to the Nudix hydrolase family. NudC subfamily.</text>
</comment>
<dbReference type="RefSeq" id="WP_133608144.1">
    <property type="nucleotide sequence ID" value="NZ_SNXW01000003.1"/>
</dbReference>
<evidence type="ECO:0000259" key="8">
    <source>
        <dbReference type="PROSITE" id="PS51462"/>
    </source>
</evidence>
<dbReference type="SUPFAM" id="SSF55811">
    <property type="entry name" value="Nudix"/>
    <property type="match status" value="1"/>
</dbReference>
<evidence type="ECO:0000256" key="6">
    <source>
        <dbReference type="ARBA" id="ARBA00022842"/>
    </source>
</evidence>
<dbReference type="InterPro" id="IPR000086">
    <property type="entry name" value="NUDIX_hydrolase_dom"/>
</dbReference>
<keyword evidence="5" id="KW-0378">Hydrolase</keyword>
<dbReference type="GO" id="GO:0035529">
    <property type="term" value="F:NADH pyrophosphatase activity"/>
    <property type="evidence" value="ECO:0007669"/>
    <property type="project" value="TreeGrafter"/>
</dbReference>
<dbReference type="GO" id="GO:0019677">
    <property type="term" value="P:NAD+ catabolic process"/>
    <property type="evidence" value="ECO:0007669"/>
    <property type="project" value="TreeGrafter"/>
</dbReference>
<evidence type="ECO:0000256" key="2">
    <source>
        <dbReference type="ARBA" id="ARBA00001947"/>
    </source>
</evidence>
<keyword evidence="4" id="KW-0479">Metal-binding</keyword>
<dbReference type="GO" id="GO:0005829">
    <property type="term" value="C:cytosol"/>
    <property type="evidence" value="ECO:0007669"/>
    <property type="project" value="TreeGrafter"/>
</dbReference>
<dbReference type="GO" id="GO:0046872">
    <property type="term" value="F:metal ion binding"/>
    <property type="evidence" value="ECO:0007669"/>
    <property type="project" value="UniProtKB-KW"/>
</dbReference>
<dbReference type="InterPro" id="IPR015797">
    <property type="entry name" value="NUDIX_hydrolase-like_dom_sf"/>
</dbReference>
<feature type="domain" description="Nudix hydrolase" evidence="8">
    <location>
        <begin position="43"/>
        <end position="164"/>
    </location>
</feature>
<accession>A0A4R6REZ8</accession>
<evidence type="ECO:0000256" key="4">
    <source>
        <dbReference type="ARBA" id="ARBA00022723"/>
    </source>
</evidence>
<dbReference type="Proteomes" id="UP000294593">
    <property type="component" value="Unassembled WGS sequence"/>
</dbReference>
<reference evidence="9 10" key="1">
    <citation type="submission" date="2019-03" db="EMBL/GenBank/DDBJ databases">
        <title>Genomic Encyclopedia of Type Strains, Phase IV (KMG-IV): sequencing the most valuable type-strain genomes for metagenomic binning, comparative biology and taxonomic classification.</title>
        <authorList>
            <person name="Goeker M."/>
        </authorList>
    </citation>
    <scope>NUCLEOTIDE SEQUENCE [LARGE SCALE GENOMIC DNA]</scope>
    <source>
        <strain evidence="9 10">DSM 11901</strain>
    </source>
</reference>
<dbReference type="OrthoDB" id="9791656at2"/>
<organism evidence="9 10">
    <name type="scientific">Aquabacterium commune</name>
    <dbReference type="NCBI Taxonomy" id="70586"/>
    <lineage>
        <taxon>Bacteria</taxon>
        <taxon>Pseudomonadati</taxon>
        <taxon>Pseudomonadota</taxon>
        <taxon>Betaproteobacteria</taxon>
        <taxon>Burkholderiales</taxon>
        <taxon>Aquabacterium</taxon>
    </lineage>
</organism>
<name>A0A4R6REZ8_9BURK</name>
<evidence type="ECO:0000313" key="9">
    <source>
        <dbReference type="EMBL" id="TDP84849.1"/>
    </source>
</evidence>
<sequence>MPSHYAFCPHCASPLTPRAHTGSLDVLRHSCPDAACGFVHWDNPVPVVAAVVEHEGALILARNKAWTAPFFALITGFLEKADPSPEEAVAREVKEELDLDATGVHFIGHYRFERQNQLILAFHVPATGVITLGEELAEHKRIDPARARYWPVATGLALRDWLRAQGHDPQPFDVPDKV</sequence>
<dbReference type="Pfam" id="PF00293">
    <property type="entry name" value="NUDIX"/>
    <property type="match status" value="1"/>
</dbReference>
<dbReference type="Gene3D" id="3.90.79.10">
    <property type="entry name" value="Nucleoside Triphosphate Pyrophosphohydrolase"/>
    <property type="match status" value="1"/>
</dbReference>
<dbReference type="GO" id="GO:0006742">
    <property type="term" value="P:NADP+ catabolic process"/>
    <property type="evidence" value="ECO:0007669"/>
    <property type="project" value="TreeGrafter"/>
</dbReference>
<gene>
    <name evidence="9" type="ORF">EV672_103423</name>
</gene>
<comment type="cofactor">
    <cofactor evidence="2">
        <name>Zn(2+)</name>
        <dbReference type="ChEBI" id="CHEBI:29105"/>
    </cofactor>
</comment>
<dbReference type="AlphaFoldDB" id="A0A4R6REZ8"/>
<keyword evidence="6" id="KW-0460">Magnesium</keyword>
<dbReference type="PANTHER" id="PTHR42904:SF6">
    <property type="entry name" value="NAD-CAPPED RNA HYDROLASE NUDT12"/>
    <property type="match status" value="1"/>
</dbReference>
<evidence type="ECO:0000256" key="7">
    <source>
        <dbReference type="ARBA" id="ARBA00023679"/>
    </source>
</evidence>
<dbReference type="EMBL" id="SNXW01000003">
    <property type="protein sequence ID" value="TDP84849.1"/>
    <property type="molecule type" value="Genomic_DNA"/>
</dbReference>
<evidence type="ECO:0000256" key="5">
    <source>
        <dbReference type="ARBA" id="ARBA00022801"/>
    </source>
</evidence>